<evidence type="ECO:0000259" key="5">
    <source>
        <dbReference type="Pfam" id="PF13330"/>
    </source>
</evidence>
<feature type="domain" description="WxxW" evidence="5">
    <location>
        <begin position="186"/>
        <end position="276"/>
    </location>
</feature>
<gene>
    <name evidence="6" type="ORF">CVLEPA_LOCUS19118</name>
</gene>
<keyword evidence="4" id="KW-0325">Glycoprotein</keyword>
<protein>
    <recommendedName>
        <fullName evidence="5">WxxW domain-containing protein</fullName>
    </recommendedName>
</protein>
<evidence type="ECO:0000313" key="6">
    <source>
        <dbReference type="EMBL" id="CAK8687083.1"/>
    </source>
</evidence>
<accession>A0ABP0G5J7</accession>
<comment type="subcellular location">
    <subcellularLocation>
        <location evidence="1">Secreted</location>
    </subcellularLocation>
</comment>
<dbReference type="Proteomes" id="UP001642483">
    <property type="component" value="Unassembled WGS sequence"/>
</dbReference>
<evidence type="ECO:0000256" key="4">
    <source>
        <dbReference type="ARBA" id="ARBA00023180"/>
    </source>
</evidence>
<dbReference type="InterPro" id="IPR025155">
    <property type="entry name" value="WxxW_domain"/>
</dbReference>
<keyword evidence="3" id="KW-0732">Signal</keyword>
<comment type="caution">
    <text evidence="6">The sequence shown here is derived from an EMBL/GenBank/DDBJ whole genome shotgun (WGS) entry which is preliminary data.</text>
</comment>
<dbReference type="PANTHER" id="PTHR15031:SF6">
    <property type="entry name" value="CARTILAGE INTERMEDIATE LAYER PROTEIN 1-LIKE ISOFORM X1"/>
    <property type="match status" value="1"/>
</dbReference>
<dbReference type="InterPro" id="IPR039675">
    <property type="entry name" value="CILP1/CILP2"/>
</dbReference>
<evidence type="ECO:0000313" key="7">
    <source>
        <dbReference type="Proteomes" id="UP001642483"/>
    </source>
</evidence>
<reference evidence="6 7" key="1">
    <citation type="submission" date="2024-02" db="EMBL/GenBank/DDBJ databases">
        <authorList>
            <person name="Daric V."/>
            <person name="Darras S."/>
        </authorList>
    </citation>
    <scope>NUCLEOTIDE SEQUENCE [LARGE SCALE GENOMIC DNA]</scope>
</reference>
<dbReference type="EMBL" id="CAWYQH010000103">
    <property type="protein sequence ID" value="CAK8687083.1"/>
    <property type="molecule type" value="Genomic_DNA"/>
</dbReference>
<sequence>MLITVTSWHVVKAALIWAWRLSLYKSCDFGPTSLIHRITRPLAMMNLAATAAILLSVSLFAKGQFEAVDNVLQFPFDRCPRHLGFSWTRWFDEDSPNDDTNDVELFTNIKNKFGICPDVTQAHITEVLQIASPWHVPPGPGEPVSSGPFGAVCFGPPCKDYKVRFCCRSRVPRPTGIIGSCPSGHWTRWLNRDRPTATGDWEVRKPYYSCICGVNSPTAIEVQFLTRNGLWLPYERSGNLIHIDPDVGFYCINRQQYPYPGSTRPECKEFRVRYCCPCPPERQVLGFAPPQQCRQSGFESAKPGLHEALRVSVKD</sequence>
<dbReference type="PANTHER" id="PTHR15031">
    <property type="entry name" value="CARTILAGE INTERMEDIATE LAYER PROTEIN CLIP"/>
    <property type="match status" value="1"/>
</dbReference>
<keyword evidence="2" id="KW-0964">Secreted</keyword>
<evidence type="ECO:0000256" key="3">
    <source>
        <dbReference type="ARBA" id="ARBA00022729"/>
    </source>
</evidence>
<keyword evidence="7" id="KW-1185">Reference proteome</keyword>
<evidence type="ECO:0000256" key="2">
    <source>
        <dbReference type="ARBA" id="ARBA00022525"/>
    </source>
</evidence>
<proteinExistence type="predicted"/>
<evidence type="ECO:0000256" key="1">
    <source>
        <dbReference type="ARBA" id="ARBA00004613"/>
    </source>
</evidence>
<feature type="domain" description="WxxW" evidence="5">
    <location>
        <begin position="87"/>
        <end position="167"/>
    </location>
</feature>
<name>A0ABP0G5J7_CLALP</name>
<dbReference type="Pfam" id="PF13330">
    <property type="entry name" value="Mucin2_WxxW"/>
    <property type="match status" value="2"/>
</dbReference>
<organism evidence="6 7">
    <name type="scientific">Clavelina lepadiformis</name>
    <name type="common">Light-bulb sea squirt</name>
    <name type="synonym">Ascidia lepadiformis</name>
    <dbReference type="NCBI Taxonomy" id="159417"/>
    <lineage>
        <taxon>Eukaryota</taxon>
        <taxon>Metazoa</taxon>
        <taxon>Chordata</taxon>
        <taxon>Tunicata</taxon>
        <taxon>Ascidiacea</taxon>
        <taxon>Aplousobranchia</taxon>
        <taxon>Clavelinidae</taxon>
        <taxon>Clavelina</taxon>
    </lineage>
</organism>